<keyword evidence="2" id="KW-0285">Flavoprotein</keyword>
<dbReference type="OrthoDB" id="9796486at2"/>
<keyword evidence="6" id="KW-0560">Oxidoreductase</keyword>
<dbReference type="PROSITE" id="PS51085">
    <property type="entry name" value="2FE2S_FER_2"/>
    <property type="match status" value="1"/>
</dbReference>
<feature type="domain" description="2Fe-2S ferredoxin-type" evidence="11">
    <location>
        <begin position="252"/>
        <end position="336"/>
    </location>
</feature>
<keyword evidence="14" id="KW-1185">Reference proteome</keyword>
<dbReference type="SUPFAM" id="SSF63380">
    <property type="entry name" value="Riboflavin synthase domain-like"/>
    <property type="match status" value="1"/>
</dbReference>
<protein>
    <submittedName>
        <fullName evidence="13">Hybrid-cluster NAD(P)-dependent oxidoreductase</fullName>
    </submittedName>
</protein>
<dbReference type="InterPro" id="IPR001041">
    <property type="entry name" value="2Fe-2S_ferredoxin-type"/>
</dbReference>
<keyword evidence="4" id="KW-0479">Metal-binding</keyword>
<evidence type="ECO:0000313" key="14">
    <source>
        <dbReference type="Proteomes" id="UP000305888"/>
    </source>
</evidence>
<dbReference type="Gene3D" id="2.40.30.10">
    <property type="entry name" value="Translation factors"/>
    <property type="match status" value="1"/>
</dbReference>
<organism evidence="13 14">
    <name type="scientific">Paroceanicella profunda</name>
    <dbReference type="NCBI Taxonomy" id="2579971"/>
    <lineage>
        <taxon>Bacteria</taxon>
        <taxon>Pseudomonadati</taxon>
        <taxon>Pseudomonadota</taxon>
        <taxon>Alphaproteobacteria</taxon>
        <taxon>Rhodobacterales</taxon>
        <taxon>Paracoccaceae</taxon>
        <taxon>Paroceanicella</taxon>
    </lineage>
</organism>
<dbReference type="InterPro" id="IPR036010">
    <property type="entry name" value="2Fe-2S_ferredoxin-like_sf"/>
</dbReference>
<sequence>MILPEAPGVKTFCFKTTDDSWFKYFPGQFITIELPTPGEKLLRTYTLSSSPSRPLSIAITVKAQRGSLGSQWMLDHVQVGDRFRAYGPGGLFTFHNHPAEKYLFISAGSGITPMMSMTRWLYDDGAHTDITFVHAARRPSDIIFRAELERMAQRLPDLHISFVIEEDDPYVAWTGYRGRLSQLMLPLMAPDYLEREIFCCGPAPFMQEVRDILHSVGFDMEHYHEENFLAPVLAESEREEPDDVIPDEDSRAAVIFAASGVEAACRETDTVLAVAKAAGLNIPSACQFGVCGTCKVRKLSGEVHMVHNGGISDDDIASGHILACCSNPIGRVEVDV</sequence>
<dbReference type="InterPro" id="IPR001709">
    <property type="entry name" value="Flavoprot_Pyr_Nucl_cyt_Rdtase"/>
</dbReference>
<keyword evidence="5" id="KW-0274">FAD</keyword>
<proteinExistence type="inferred from homology"/>
<comment type="similarity">
    <text evidence="10">In the N-terminal section; belongs to the FAD-binding oxidoreductase type 6 family.</text>
</comment>
<evidence type="ECO:0000256" key="9">
    <source>
        <dbReference type="ARBA" id="ARBA00034078"/>
    </source>
</evidence>
<dbReference type="PANTHER" id="PTHR47354">
    <property type="entry name" value="NADH OXIDOREDUCTASE HCR"/>
    <property type="match status" value="1"/>
</dbReference>
<dbReference type="SUPFAM" id="SSF52343">
    <property type="entry name" value="Ferredoxin reductase-like, C-terminal NADP-linked domain"/>
    <property type="match status" value="1"/>
</dbReference>
<evidence type="ECO:0000256" key="2">
    <source>
        <dbReference type="ARBA" id="ARBA00022630"/>
    </source>
</evidence>
<dbReference type="SUPFAM" id="SSF54292">
    <property type="entry name" value="2Fe-2S ferredoxin-like"/>
    <property type="match status" value="1"/>
</dbReference>
<dbReference type="GO" id="GO:0051537">
    <property type="term" value="F:2 iron, 2 sulfur cluster binding"/>
    <property type="evidence" value="ECO:0007669"/>
    <property type="project" value="UniProtKB-KW"/>
</dbReference>
<dbReference type="CDD" id="cd06215">
    <property type="entry name" value="FNR_iron_sulfur_binding_1"/>
    <property type="match status" value="1"/>
</dbReference>
<dbReference type="InterPro" id="IPR017927">
    <property type="entry name" value="FAD-bd_FR_type"/>
</dbReference>
<keyword evidence="3" id="KW-0001">2Fe-2S</keyword>
<dbReference type="PROSITE" id="PS51384">
    <property type="entry name" value="FAD_FR"/>
    <property type="match status" value="1"/>
</dbReference>
<dbReference type="InterPro" id="IPR017938">
    <property type="entry name" value="Riboflavin_synthase-like_b-brl"/>
</dbReference>
<feature type="domain" description="FAD-binding FR-type" evidence="12">
    <location>
        <begin position="1"/>
        <end position="95"/>
    </location>
</feature>
<dbReference type="CDD" id="cd00207">
    <property type="entry name" value="fer2"/>
    <property type="match status" value="1"/>
</dbReference>
<comment type="cofactor">
    <cofactor evidence="1">
        <name>FAD</name>
        <dbReference type="ChEBI" id="CHEBI:57692"/>
    </cofactor>
</comment>
<dbReference type="AlphaFoldDB" id="A0A5B8G418"/>
<dbReference type="Pfam" id="PF00970">
    <property type="entry name" value="FAD_binding_6"/>
    <property type="match status" value="1"/>
</dbReference>
<evidence type="ECO:0000256" key="7">
    <source>
        <dbReference type="ARBA" id="ARBA00023004"/>
    </source>
</evidence>
<evidence type="ECO:0000259" key="11">
    <source>
        <dbReference type="PROSITE" id="PS51085"/>
    </source>
</evidence>
<dbReference type="GO" id="GO:0016491">
    <property type="term" value="F:oxidoreductase activity"/>
    <property type="evidence" value="ECO:0007669"/>
    <property type="project" value="UniProtKB-KW"/>
</dbReference>
<dbReference type="InterPro" id="IPR006058">
    <property type="entry name" value="2Fe2S_fd_BS"/>
</dbReference>
<evidence type="ECO:0000256" key="4">
    <source>
        <dbReference type="ARBA" id="ARBA00022723"/>
    </source>
</evidence>
<evidence type="ECO:0000313" key="13">
    <source>
        <dbReference type="EMBL" id="QDL93593.1"/>
    </source>
</evidence>
<name>A0A5B8G418_9RHOB</name>
<dbReference type="InterPro" id="IPR012675">
    <property type="entry name" value="Beta-grasp_dom_sf"/>
</dbReference>
<gene>
    <name evidence="13" type="ORF">FDP22_05010</name>
</gene>
<dbReference type="GO" id="GO:0046872">
    <property type="term" value="F:metal ion binding"/>
    <property type="evidence" value="ECO:0007669"/>
    <property type="project" value="UniProtKB-KW"/>
</dbReference>
<keyword evidence="8" id="KW-0411">Iron-sulfur</keyword>
<accession>A0A5B8G418</accession>
<dbReference type="InterPro" id="IPR050415">
    <property type="entry name" value="MRET"/>
</dbReference>
<comment type="cofactor">
    <cofactor evidence="9">
        <name>[2Fe-2S] cluster</name>
        <dbReference type="ChEBI" id="CHEBI:190135"/>
    </cofactor>
</comment>
<dbReference type="InterPro" id="IPR001433">
    <property type="entry name" value="OxRdtase_FAD/NAD-bd"/>
</dbReference>
<evidence type="ECO:0000256" key="3">
    <source>
        <dbReference type="ARBA" id="ARBA00022714"/>
    </source>
</evidence>
<dbReference type="KEGG" id="ppru:FDP22_05010"/>
<evidence type="ECO:0000256" key="5">
    <source>
        <dbReference type="ARBA" id="ARBA00022827"/>
    </source>
</evidence>
<dbReference type="InterPro" id="IPR008333">
    <property type="entry name" value="Cbr1-like_FAD-bd_dom"/>
</dbReference>
<evidence type="ECO:0000256" key="6">
    <source>
        <dbReference type="ARBA" id="ARBA00023002"/>
    </source>
</evidence>
<dbReference type="Gene3D" id="3.10.20.30">
    <property type="match status" value="1"/>
</dbReference>
<dbReference type="PANTHER" id="PTHR47354:SF6">
    <property type="entry name" value="NADH OXIDOREDUCTASE HCR"/>
    <property type="match status" value="1"/>
</dbReference>
<dbReference type="Proteomes" id="UP000305888">
    <property type="component" value="Chromosome"/>
</dbReference>
<evidence type="ECO:0000256" key="1">
    <source>
        <dbReference type="ARBA" id="ARBA00001974"/>
    </source>
</evidence>
<dbReference type="Pfam" id="PF00111">
    <property type="entry name" value="Fer2"/>
    <property type="match status" value="1"/>
</dbReference>
<dbReference type="Gene3D" id="3.40.50.80">
    <property type="entry name" value="Nucleotide-binding domain of ferredoxin-NADP reductase (FNR) module"/>
    <property type="match status" value="1"/>
</dbReference>
<dbReference type="PROSITE" id="PS00197">
    <property type="entry name" value="2FE2S_FER_1"/>
    <property type="match status" value="1"/>
</dbReference>
<dbReference type="EMBL" id="CP040818">
    <property type="protein sequence ID" value="QDL93593.1"/>
    <property type="molecule type" value="Genomic_DNA"/>
</dbReference>
<dbReference type="InterPro" id="IPR039261">
    <property type="entry name" value="FNR_nucleotide-bd"/>
</dbReference>
<keyword evidence="7" id="KW-0408">Iron</keyword>
<dbReference type="PRINTS" id="PR00371">
    <property type="entry name" value="FPNCR"/>
</dbReference>
<dbReference type="PRINTS" id="PR00410">
    <property type="entry name" value="PHEHYDRXLASE"/>
</dbReference>
<reference evidence="13 14" key="1">
    <citation type="submission" date="2019-06" db="EMBL/GenBank/DDBJ databases">
        <title>Genome sequence of Rhodobacteraceae bacterium D4M1.</title>
        <authorList>
            <person name="Cao J."/>
        </authorList>
    </citation>
    <scope>NUCLEOTIDE SEQUENCE [LARGE SCALE GENOMIC DNA]</scope>
    <source>
        <strain evidence="13 14">D4M1</strain>
    </source>
</reference>
<dbReference type="Pfam" id="PF00175">
    <property type="entry name" value="NAD_binding_1"/>
    <property type="match status" value="1"/>
</dbReference>
<evidence type="ECO:0000256" key="8">
    <source>
        <dbReference type="ARBA" id="ARBA00023014"/>
    </source>
</evidence>
<evidence type="ECO:0000256" key="10">
    <source>
        <dbReference type="ARBA" id="ARBA00061434"/>
    </source>
</evidence>
<evidence type="ECO:0000259" key="12">
    <source>
        <dbReference type="PROSITE" id="PS51384"/>
    </source>
</evidence>